<evidence type="ECO:0000313" key="5">
    <source>
        <dbReference type="EMBL" id="CAB4219612.1"/>
    </source>
</evidence>
<evidence type="ECO:0000256" key="1">
    <source>
        <dbReference type="SAM" id="MobiDB-lite"/>
    </source>
</evidence>
<reference evidence="3" key="1">
    <citation type="submission" date="2020-05" db="EMBL/GenBank/DDBJ databases">
        <authorList>
            <person name="Chiriac C."/>
            <person name="Salcher M."/>
            <person name="Ghai R."/>
            <person name="Kavagutti S V."/>
        </authorList>
    </citation>
    <scope>NUCLEOTIDE SEQUENCE</scope>
</reference>
<feature type="region of interest" description="Disordered" evidence="1">
    <location>
        <begin position="178"/>
        <end position="213"/>
    </location>
</feature>
<evidence type="ECO:0000313" key="2">
    <source>
        <dbReference type="EMBL" id="CAB4147014.1"/>
    </source>
</evidence>
<evidence type="ECO:0000313" key="3">
    <source>
        <dbReference type="EMBL" id="CAB4178482.1"/>
    </source>
</evidence>
<evidence type="ECO:0000313" key="4">
    <source>
        <dbReference type="EMBL" id="CAB4187806.1"/>
    </source>
</evidence>
<dbReference type="EMBL" id="LR796490">
    <property type="protein sequence ID" value="CAB4147014.1"/>
    <property type="molecule type" value="Genomic_DNA"/>
</dbReference>
<dbReference type="EMBL" id="LR796968">
    <property type="protein sequence ID" value="CAB4178482.1"/>
    <property type="molecule type" value="Genomic_DNA"/>
</dbReference>
<dbReference type="EMBL" id="LR797483">
    <property type="protein sequence ID" value="CAB4219612.1"/>
    <property type="molecule type" value="Genomic_DNA"/>
</dbReference>
<name>A0A6J5Q4V3_9CAUD</name>
<protein>
    <submittedName>
        <fullName evidence="3">Uncharacterized protein</fullName>
    </submittedName>
</protein>
<accession>A0A6J5Q4V3</accession>
<organism evidence="3">
    <name type="scientific">uncultured Caudovirales phage</name>
    <dbReference type="NCBI Taxonomy" id="2100421"/>
    <lineage>
        <taxon>Viruses</taxon>
        <taxon>Duplodnaviria</taxon>
        <taxon>Heunggongvirae</taxon>
        <taxon>Uroviricota</taxon>
        <taxon>Caudoviricetes</taxon>
        <taxon>Peduoviridae</taxon>
        <taxon>Maltschvirus</taxon>
        <taxon>Maltschvirus maltsch</taxon>
    </lineage>
</organism>
<proteinExistence type="predicted"/>
<feature type="compositionally biased region" description="Basic and acidic residues" evidence="1">
    <location>
        <begin position="198"/>
        <end position="213"/>
    </location>
</feature>
<dbReference type="EMBL" id="LR797116">
    <property type="protein sequence ID" value="CAB4187806.1"/>
    <property type="molecule type" value="Genomic_DNA"/>
</dbReference>
<sequence>MSHYHLIGQLPHHQYVHVDTAFTHKAPEVSSTPAVWFGLVSYPGRAWGCTVLLESGAVYRNLPLHALAHKLDGLSIPWEARDAQHWDCYGSGFTTVCYDTLRGLECTAKTADVQRQGEYLCTIAPVGDAYSAVPSQSKELVLVALVNGRYTLQPTDRVVFRDQSFTVGEGFPRGLRRQDETYSAEVEQPLRTQGMSRADSRRAFKDAIKGDDQ</sequence>
<gene>
    <name evidence="3" type="ORF">UFOVP1017_8</name>
    <name evidence="4" type="ORF">UFOVP1168_8</name>
    <name evidence="5" type="ORF">UFOVP1617_45</name>
    <name evidence="2" type="ORF">UFOVP511_8</name>
</gene>